<dbReference type="Proteomes" id="UP000315471">
    <property type="component" value="Unassembled WGS sequence"/>
</dbReference>
<sequence length="739" mass="81932">MPMSPRKRNETILLAILSIVSVIPLRLFVESRGWFLAEMGMLLVLLGVAEVVRIFGPKLGRLVRLTRPAAGLLAITPILFAIVARACGSPVAFEMSALTAFGATSLAIAIAATSDRTRAMSLVISGFLVLFSTSISDDARAIWLAIIWMTVCVWHLVANHWERLDLCLPDSVRPTVGVRPASVLFAVALCIVGGLVVRDRFGQSNRLAFGIMPTSGGSKWSDPAARSGIGTGDAAIAAKDHAESFGAVESDIFLESTESTLFDMFNDTIGEPKKKNKWERRQAIGNENANTMHERVAKSEKGGSSFSTDRMPPKKHHHFKDTVEDAVVQWDGPTGIRLAMERFDTFDGVNWTNSAKLADDELERSEIDDHVWFFDRKLKSAAFESTNAVEVNRMKVLRLNTTRLPAPMLTAGLHIKDVDRQDFFGIDNDGSLYMPGRERVPPLTVVSLASLQVMEDELLTLTANDDGSPRAASGRRPGGEGLTAYEQLKSIVEDLRTNFTFDRTTSTNTDDPVAEFLHTRRGGDHLFATLAARKAREIGLQSRIVTGFYVRPNSFDIAAGHASVTPDDVHVWTEIRLDDGRWFEIEPTPGYREPIYAPSTWLLAKRFAAAHWMHGLAIIGFITLLFVTRLVWIEGLLTVGWLFTWPLGRQQQLRIAMHIVQMRAKLIGKQRPLGTPQRDWMESLVASDIQLRDRVREFCNDADRSIFGGSGAIDRGRLNGVVRGLNTRKLIQVHNEVPV</sequence>
<dbReference type="InterPro" id="IPR038765">
    <property type="entry name" value="Papain-like_cys_pep_sf"/>
</dbReference>
<comment type="caution">
    <text evidence="4">The sequence shown here is derived from an EMBL/GenBank/DDBJ whole genome shotgun (WGS) entry which is preliminary data.</text>
</comment>
<dbReference type="RefSeq" id="WP_146598437.1">
    <property type="nucleotide sequence ID" value="NZ_SJPY01000001.1"/>
</dbReference>
<keyword evidence="5" id="KW-1185">Reference proteome</keyword>
<organism evidence="4 5">
    <name type="scientific">Novipirellula aureliae</name>
    <dbReference type="NCBI Taxonomy" id="2527966"/>
    <lineage>
        <taxon>Bacteria</taxon>
        <taxon>Pseudomonadati</taxon>
        <taxon>Planctomycetota</taxon>
        <taxon>Planctomycetia</taxon>
        <taxon>Pirellulales</taxon>
        <taxon>Pirellulaceae</taxon>
        <taxon>Novipirellula</taxon>
    </lineage>
</organism>
<proteinExistence type="predicted"/>
<protein>
    <submittedName>
        <fullName evidence="4">Transglutaminase-like superfamily protein</fullName>
    </submittedName>
</protein>
<evidence type="ECO:0000313" key="5">
    <source>
        <dbReference type="Proteomes" id="UP000315471"/>
    </source>
</evidence>
<dbReference type="InterPro" id="IPR052901">
    <property type="entry name" value="Bact_TGase-like"/>
</dbReference>
<dbReference type="SUPFAM" id="SSF54001">
    <property type="entry name" value="Cysteine proteinases"/>
    <property type="match status" value="1"/>
</dbReference>
<feature type="transmembrane region" description="Helical" evidence="2">
    <location>
        <begin position="119"/>
        <end position="135"/>
    </location>
</feature>
<reference evidence="4 5" key="1">
    <citation type="submission" date="2019-02" db="EMBL/GenBank/DDBJ databases">
        <title>Deep-cultivation of Planctomycetes and their phenomic and genomic characterization uncovers novel biology.</title>
        <authorList>
            <person name="Wiegand S."/>
            <person name="Jogler M."/>
            <person name="Boedeker C."/>
            <person name="Pinto D."/>
            <person name="Vollmers J."/>
            <person name="Rivas-Marin E."/>
            <person name="Kohn T."/>
            <person name="Peeters S.H."/>
            <person name="Heuer A."/>
            <person name="Rast P."/>
            <person name="Oberbeckmann S."/>
            <person name="Bunk B."/>
            <person name="Jeske O."/>
            <person name="Meyerdierks A."/>
            <person name="Storesund J.E."/>
            <person name="Kallscheuer N."/>
            <person name="Luecker S."/>
            <person name="Lage O.M."/>
            <person name="Pohl T."/>
            <person name="Merkel B.J."/>
            <person name="Hornburger P."/>
            <person name="Mueller R.-W."/>
            <person name="Bruemmer F."/>
            <person name="Labrenz M."/>
            <person name="Spormann A.M."/>
            <person name="Op Den Camp H."/>
            <person name="Overmann J."/>
            <person name="Amann R."/>
            <person name="Jetten M.S.M."/>
            <person name="Mascher T."/>
            <person name="Medema M.H."/>
            <person name="Devos D.P."/>
            <person name="Kaster A.-K."/>
            <person name="Ovreas L."/>
            <person name="Rohde M."/>
            <person name="Galperin M.Y."/>
            <person name="Jogler C."/>
        </authorList>
    </citation>
    <scope>NUCLEOTIDE SEQUENCE [LARGE SCALE GENOMIC DNA]</scope>
    <source>
        <strain evidence="4 5">Q31b</strain>
    </source>
</reference>
<evidence type="ECO:0000256" key="2">
    <source>
        <dbReference type="SAM" id="Phobius"/>
    </source>
</evidence>
<keyword evidence="2" id="KW-1133">Transmembrane helix</keyword>
<feature type="transmembrane region" description="Helical" evidence="2">
    <location>
        <begin position="68"/>
        <end position="86"/>
    </location>
</feature>
<keyword evidence="2" id="KW-0472">Membrane</keyword>
<dbReference type="OrthoDB" id="231513at2"/>
<feature type="region of interest" description="Disordered" evidence="1">
    <location>
        <begin position="294"/>
        <end position="318"/>
    </location>
</feature>
<gene>
    <name evidence="4" type="ORF">Q31b_09720</name>
</gene>
<feature type="transmembrane region" description="Helical" evidence="2">
    <location>
        <begin position="12"/>
        <end position="29"/>
    </location>
</feature>
<dbReference type="InterPro" id="IPR002931">
    <property type="entry name" value="Transglutaminase-like"/>
</dbReference>
<evidence type="ECO:0000259" key="3">
    <source>
        <dbReference type="SMART" id="SM00460"/>
    </source>
</evidence>
<dbReference type="Gene3D" id="3.10.620.30">
    <property type="match status" value="1"/>
</dbReference>
<name>A0A5C6EE29_9BACT</name>
<dbReference type="SMART" id="SM00460">
    <property type="entry name" value="TGc"/>
    <property type="match status" value="1"/>
</dbReference>
<dbReference type="Pfam" id="PF01841">
    <property type="entry name" value="Transglut_core"/>
    <property type="match status" value="1"/>
</dbReference>
<feature type="transmembrane region" description="Helical" evidence="2">
    <location>
        <begin position="35"/>
        <end position="56"/>
    </location>
</feature>
<evidence type="ECO:0000313" key="4">
    <source>
        <dbReference type="EMBL" id="TWU45796.1"/>
    </source>
</evidence>
<dbReference type="AlphaFoldDB" id="A0A5C6EE29"/>
<feature type="transmembrane region" description="Helical" evidence="2">
    <location>
        <begin position="178"/>
        <end position="197"/>
    </location>
</feature>
<feature type="transmembrane region" description="Helical" evidence="2">
    <location>
        <begin position="92"/>
        <end position="112"/>
    </location>
</feature>
<dbReference type="PANTHER" id="PTHR42736">
    <property type="entry name" value="PROTEIN-GLUTAMINE GAMMA-GLUTAMYLTRANSFERASE"/>
    <property type="match status" value="1"/>
</dbReference>
<feature type="transmembrane region" description="Helical" evidence="2">
    <location>
        <begin position="141"/>
        <end position="158"/>
    </location>
</feature>
<accession>A0A5C6EE29</accession>
<dbReference type="PANTHER" id="PTHR42736:SF1">
    <property type="entry name" value="PROTEIN-GLUTAMINE GAMMA-GLUTAMYLTRANSFERASE"/>
    <property type="match status" value="1"/>
</dbReference>
<evidence type="ECO:0000256" key="1">
    <source>
        <dbReference type="SAM" id="MobiDB-lite"/>
    </source>
</evidence>
<feature type="domain" description="Transglutaminase-like" evidence="3">
    <location>
        <begin position="516"/>
        <end position="589"/>
    </location>
</feature>
<feature type="transmembrane region" description="Helical" evidence="2">
    <location>
        <begin position="612"/>
        <end position="632"/>
    </location>
</feature>
<keyword evidence="2" id="KW-0812">Transmembrane</keyword>
<dbReference type="EMBL" id="SJPY01000001">
    <property type="protein sequence ID" value="TWU45796.1"/>
    <property type="molecule type" value="Genomic_DNA"/>
</dbReference>